<sequence>MSGNDKSVKELTNQLLVELDRIEENFMAAKVSNQEPDFFQTVKPYADEVFATVAQWESTVKSWILSEKPKYIHVQQIDSTVENINMVAVQSFYPDTRDKRFKGMIQSIRYVLNDTISKNM</sequence>
<dbReference type="InterPro" id="IPR014913">
    <property type="entry name" value="YppE-like"/>
</dbReference>
<dbReference type="Pfam" id="PF08807">
    <property type="entry name" value="DUF1798"/>
    <property type="match status" value="1"/>
</dbReference>
<accession>A0A5D4TH98</accession>
<dbReference type="Proteomes" id="UP000324517">
    <property type="component" value="Unassembled WGS sequence"/>
</dbReference>
<dbReference type="OrthoDB" id="2361079at2"/>
<evidence type="ECO:0000313" key="1">
    <source>
        <dbReference type="EMBL" id="TYS74645.1"/>
    </source>
</evidence>
<name>A0A5D4TH98_9BACI</name>
<dbReference type="InterPro" id="IPR023351">
    <property type="entry name" value="YppE-like_sf"/>
</dbReference>
<dbReference type="AlphaFoldDB" id="A0A5D4TH98"/>
<reference evidence="1 2" key="1">
    <citation type="submission" date="2019-08" db="EMBL/GenBank/DDBJ databases">
        <title>Bacillus genomes from the desert of Cuatro Cienegas, Coahuila.</title>
        <authorList>
            <person name="Olmedo-Alvarez G."/>
        </authorList>
    </citation>
    <scope>NUCLEOTIDE SEQUENCE [LARGE SCALE GENOMIC DNA]</scope>
    <source>
        <strain evidence="1 2">CH98b_3T</strain>
    </source>
</reference>
<dbReference type="RefSeq" id="WP_148978342.1">
    <property type="nucleotide sequence ID" value="NZ_JBNIKO010000008.1"/>
</dbReference>
<proteinExistence type="predicted"/>
<dbReference type="EMBL" id="VTET01000001">
    <property type="protein sequence ID" value="TYS74645.1"/>
    <property type="molecule type" value="Genomic_DNA"/>
</dbReference>
<organism evidence="1 2">
    <name type="scientific">Sutcliffiella horikoshii</name>
    <dbReference type="NCBI Taxonomy" id="79883"/>
    <lineage>
        <taxon>Bacteria</taxon>
        <taxon>Bacillati</taxon>
        <taxon>Bacillota</taxon>
        <taxon>Bacilli</taxon>
        <taxon>Bacillales</taxon>
        <taxon>Bacillaceae</taxon>
        <taxon>Sutcliffiella</taxon>
    </lineage>
</organism>
<comment type="caution">
    <text evidence="1">The sequence shown here is derived from an EMBL/GenBank/DDBJ whole genome shotgun (WGS) entry which is preliminary data.</text>
</comment>
<protein>
    <submittedName>
        <fullName evidence="1">DUF1798 family protein</fullName>
    </submittedName>
</protein>
<evidence type="ECO:0000313" key="2">
    <source>
        <dbReference type="Proteomes" id="UP000324517"/>
    </source>
</evidence>
<gene>
    <name evidence="1" type="ORF">FZC75_02815</name>
</gene>
<dbReference type="SUPFAM" id="SSF140415">
    <property type="entry name" value="YppE-like"/>
    <property type="match status" value="1"/>
</dbReference>
<dbReference type="Gene3D" id="1.20.120.440">
    <property type="entry name" value="YppE-like"/>
    <property type="match status" value="1"/>
</dbReference>